<dbReference type="EMBL" id="CAXAMN010022758">
    <property type="protein sequence ID" value="CAK9072496.1"/>
    <property type="molecule type" value="Genomic_DNA"/>
</dbReference>
<evidence type="ECO:0000256" key="1">
    <source>
        <dbReference type="SAM" id="MobiDB-lite"/>
    </source>
</evidence>
<accession>A0ABP0P9R0</accession>
<proteinExistence type="predicted"/>
<comment type="caution">
    <text evidence="2">The sequence shown here is derived from an EMBL/GenBank/DDBJ whole genome shotgun (WGS) entry which is preliminary data.</text>
</comment>
<evidence type="ECO:0000313" key="3">
    <source>
        <dbReference type="Proteomes" id="UP001642484"/>
    </source>
</evidence>
<feature type="region of interest" description="Disordered" evidence="1">
    <location>
        <begin position="75"/>
        <end position="101"/>
    </location>
</feature>
<evidence type="ECO:0000313" key="2">
    <source>
        <dbReference type="EMBL" id="CAK9072496.1"/>
    </source>
</evidence>
<keyword evidence="3" id="KW-1185">Reference proteome</keyword>
<organism evidence="2 3">
    <name type="scientific">Durusdinium trenchii</name>
    <dbReference type="NCBI Taxonomy" id="1381693"/>
    <lineage>
        <taxon>Eukaryota</taxon>
        <taxon>Sar</taxon>
        <taxon>Alveolata</taxon>
        <taxon>Dinophyceae</taxon>
        <taxon>Suessiales</taxon>
        <taxon>Symbiodiniaceae</taxon>
        <taxon>Durusdinium</taxon>
    </lineage>
</organism>
<protein>
    <submittedName>
        <fullName evidence="2">Uncharacterized protein</fullName>
    </submittedName>
</protein>
<sequence length="155" mass="16957">MLWKAPPSTGKKAIKEYIAYMKVKDGEFKEVKRVPHPGPEELKAASNKVKAILPVESGGCSYKVEAILEDGTKCPPSPVSDEVSVDAAPKDKKSGAPSGKRVAKKILAKSGDAAFQYEILKARLKYFPPLGVRDLKRFGTPVDFRRSRGPRTCVK</sequence>
<gene>
    <name evidence="2" type="ORF">CCMP2556_LOCUS35668</name>
</gene>
<dbReference type="Proteomes" id="UP001642484">
    <property type="component" value="Unassembled WGS sequence"/>
</dbReference>
<reference evidence="2 3" key="1">
    <citation type="submission" date="2024-02" db="EMBL/GenBank/DDBJ databases">
        <authorList>
            <person name="Chen Y."/>
            <person name="Shah S."/>
            <person name="Dougan E. K."/>
            <person name="Thang M."/>
            <person name="Chan C."/>
        </authorList>
    </citation>
    <scope>NUCLEOTIDE SEQUENCE [LARGE SCALE GENOMIC DNA]</scope>
</reference>
<name>A0ABP0P9R0_9DINO</name>